<feature type="compositionally biased region" description="Basic and acidic residues" evidence="1">
    <location>
        <begin position="335"/>
        <end position="345"/>
    </location>
</feature>
<feature type="compositionally biased region" description="Basic and acidic residues" evidence="1">
    <location>
        <begin position="31"/>
        <end position="56"/>
    </location>
</feature>
<protein>
    <submittedName>
        <fullName evidence="2">Uncharacterized protein</fullName>
    </submittedName>
</protein>
<feature type="region of interest" description="Disordered" evidence="1">
    <location>
        <begin position="1"/>
        <end position="56"/>
    </location>
</feature>
<feature type="region of interest" description="Disordered" evidence="1">
    <location>
        <begin position="316"/>
        <end position="363"/>
    </location>
</feature>
<dbReference type="Proteomes" id="UP001151760">
    <property type="component" value="Unassembled WGS sequence"/>
</dbReference>
<sequence length="363" mass="42240">MEEEKSVRNNEVVDKNVVEPNKSDITASPEEVDKKDEVKNRTNDEPVRSIEGDPTGERVRELVEMPSKMECEAYHLLLIKPIRKAMLKKLITKKEDMRVNFVIPCYMDALVDQGFNMKVIPLSTYKRLTDEELVETGIRLSLANQSHIYPLGIAKDVWVEIAKREKDKIDPITPISTVSKRILEWKERIKFHQEKELDFKRWRGKLFNDKNSTATNDEITLEDEEGVMLYLMRRSPGVLRTHGWILEEINVTCAHLEKKQTRLQLYTKADEEMHTVARDGVTIKCDGVRTYKGRRDSLNLPDHRTSRWHNYHISAESSRPHAHTLSSRIYSSHQSRLEESSEHLRYTSASSDKQDLLQRTSSI</sequence>
<name>A0ABQ5D9V3_9ASTR</name>
<evidence type="ECO:0000313" key="2">
    <source>
        <dbReference type="EMBL" id="GJT33899.1"/>
    </source>
</evidence>
<keyword evidence="3" id="KW-1185">Reference proteome</keyword>
<evidence type="ECO:0000313" key="3">
    <source>
        <dbReference type="Proteomes" id="UP001151760"/>
    </source>
</evidence>
<dbReference type="EMBL" id="BQNB010014916">
    <property type="protein sequence ID" value="GJT33899.1"/>
    <property type="molecule type" value="Genomic_DNA"/>
</dbReference>
<reference evidence="2" key="2">
    <citation type="submission" date="2022-01" db="EMBL/GenBank/DDBJ databases">
        <authorList>
            <person name="Yamashiro T."/>
            <person name="Shiraishi A."/>
            <person name="Satake H."/>
            <person name="Nakayama K."/>
        </authorList>
    </citation>
    <scope>NUCLEOTIDE SEQUENCE</scope>
</reference>
<comment type="caution">
    <text evidence="2">The sequence shown here is derived from an EMBL/GenBank/DDBJ whole genome shotgun (WGS) entry which is preliminary data.</text>
</comment>
<accession>A0ABQ5D9V3</accession>
<feature type="compositionally biased region" description="Basic and acidic residues" evidence="1">
    <location>
        <begin position="1"/>
        <end position="17"/>
    </location>
</feature>
<evidence type="ECO:0000256" key="1">
    <source>
        <dbReference type="SAM" id="MobiDB-lite"/>
    </source>
</evidence>
<feature type="compositionally biased region" description="Polar residues" evidence="1">
    <location>
        <begin position="324"/>
        <end position="334"/>
    </location>
</feature>
<reference evidence="2" key="1">
    <citation type="journal article" date="2022" name="Int. J. Mol. Sci.">
        <title>Draft Genome of Tanacetum Coccineum: Genomic Comparison of Closely Related Tanacetum-Family Plants.</title>
        <authorList>
            <person name="Yamashiro T."/>
            <person name="Shiraishi A."/>
            <person name="Nakayama K."/>
            <person name="Satake H."/>
        </authorList>
    </citation>
    <scope>NUCLEOTIDE SEQUENCE</scope>
</reference>
<dbReference type="PANTHER" id="PTHR33067:SF31">
    <property type="entry name" value="RNA-DIRECTED DNA POLYMERASE"/>
    <property type="match status" value="1"/>
</dbReference>
<dbReference type="PANTHER" id="PTHR33067">
    <property type="entry name" value="RNA-DIRECTED DNA POLYMERASE-RELATED"/>
    <property type="match status" value="1"/>
</dbReference>
<organism evidence="2 3">
    <name type="scientific">Tanacetum coccineum</name>
    <dbReference type="NCBI Taxonomy" id="301880"/>
    <lineage>
        <taxon>Eukaryota</taxon>
        <taxon>Viridiplantae</taxon>
        <taxon>Streptophyta</taxon>
        <taxon>Embryophyta</taxon>
        <taxon>Tracheophyta</taxon>
        <taxon>Spermatophyta</taxon>
        <taxon>Magnoliopsida</taxon>
        <taxon>eudicotyledons</taxon>
        <taxon>Gunneridae</taxon>
        <taxon>Pentapetalae</taxon>
        <taxon>asterids</taxon>
        <taxon>campanulids</taxon>
        <taxon>Asterales</taxon>
        <taxon>Asteraceae</taxon>
        <taxon>Asteroideae</taxon>
        <taxon>Anthemideae</taxon>
        <taxon>Anthemidinae</taxon>
        <taxon>Tanacetum</taxon>
    </lineage>
</organism>
<proteinExistence type="predicted"/>
<gene>
    <name evidence="2" type="ORF">Tco_0924318</name>
</gene>
<feature type="compositionally biased region" description="Polar residues" evidence="1">
    <location>
        <begin position="347"/>
        <end position="363"/>
    </location>
</feature>